<feature type="compositionally biased region" description="Low complexity" evidence="3">
    <location>
        <begin position="189"/>
        <end position="200"/>
    </location>
</feature>
<dbReference type="OrthoDB" id="660555at2759"/>
<evidence type="ECO:0000259" key="5">
    <source>
        <dbReference type="PROSITE" id="PS50219"/>
    </source>
</evidence>
<keyword evidence="1" id="KW-0597">Phosphoprotein</keyword>
<keyword evidence="2" id="KW-0344">Guanine-nucleotide releasing factor</keyword>
<feature type="compositionally biased region" description="Polar residues" evidence="3">
    <location>
        <begin position="140"/>
        <end position="149"/>
    </location>
</feature>
<dbReference type="SUPFAM" id="SSF50729">
    <property type="entry name" value="PH domain-like"/>
    <property type="match status" value="1"/>
</dbReference>
<feature type="region of interest" description="Disordered" evidence="3">
    <location>
        <begin position="738"/>
        <end position="775"/>
    </location>
</feature>
<comment type="caution">
    <text evidence="6">The sequence shown here is derived from an EMBL/GenBank/DDBJ whole genome shotgun (WGS) entry which is preliminary data.</text>
</comment>
<evidence type="ECO:0000313" key="6">
    <source>
        <dbReference type="EMBL" id="OLL24809.1"/>
    </source>
</evidence>
<organism evidence="6 7">
    <name type="scientific">Neolecta irregularis (strain DAH-3)</name>
    <dbReference type="NCBI Taxonomy" id="1198029"/>
    <lineage>
        <taxon>Eukaryota</taxon>
        <taxon>Fungi</taxon>
        <taxon>Dikarya</taxon>
        <taxon>Ascomycota</taxon>
        <taxon>Taphrinomycotina</taxon>
        <taxon>Neolectales</taxon>
        <taxon>Neolectaceae</taxon>
        <taxon>Neolecta</taxon>
    </lineage>
</organism>
<dbReference type="STRING" id="1198029.A0A1U7LQA1"/>
<dbReference type="Gene3D" id="1.20.900.10">
    <property type="entry name" value="Dbl homology (DH) domain"/>
    <property type="match status" value="1"/>
</dbReference>
<evidence type="ECO:0000256" key="2">
    <source>
        <dbReference type="ARBA" id="ARBA00022658"/>
    </source>
</evidence>
<feature type="region of interest" description="Disordered" evidence="3">
    <location>
        <begin position="126"/>
        <end position="151"/>
    </location>
</feature>
<evidence type="ECO:0000256" key="3">
    <source>
        <dbReference type="SAM" id="MobiDB-lite"/>
    </source>
</evidence>
<protein>
    <submittedName>
        <fullName evidence="6">Rho1 guanine nucleotide exchange factor 3</fullName>
    </submittedName>
</protein>
<gene>
    <name evidence="6" type="ORF">NEOLI_001559</name>
</gene>
<keyword evidence="7" id="KW-1185">Reference proteome</keyword>
<dbReference type="SUPFAM" id="SSF48065">
    <property type="entry name" value="DBL homology domain (DH-domain)"/>
    <property type="match status" value="1"/>
</dbReference>
<dbReference type="PROSITE" id="PS50219">
    <property type="entry name" value="CNH"/>
    <property type="match status" value="1"/>
</dbReference>
<dbReference type="EMBL" id="LXFE01000603">
    <property type="protein sequence ID" value="OLL24809.1"/>
    <property type="molecule type" value="Genomic_DNA"/>
</dbReference>
<dbReference type="SMART" id="SM00233">
    <property type="entry name" value="PH"/>
    <property type="match status" value="1"/>
</dbReference>
<dbReference type="InterPro" id="IPR057283">
    <property type="entry name" value="RGF3_WH"/>
</dbReference>
<evidence type="ECO:0000259" key="4">
    <source>
        <dbReference type="PROSITE" id="PS50010"/>
    </source>
</evidence>
<dbReference type="Proteomes" id="UP000186594">
    <property type="component" value="Unassembled WGS sequence"/>
</dbReference>
<dbReference type="InterPro" id="IPR041675">
    <property type="entry name" value="PH_5"/>
</dbReference>
<dbReference type="InterPro" id="IPR035899">
    <property type="entry name" value="DBL_dom_sf"/>
</dbReference>
<dbReference type="OMA" id="HEIITWE"/>
<dbReference type="InterPro" id="IPR001849">
    <property type="entry name" value="PH_domain"/>
</dbReference>
<dbReference type="PROSITE" id="PS50010">
    <property type="entry name" value="DH_2"/>
    <property type="match status" value="1"/>
</dbReference>
<dbReference type="Pfam" id="PF15405">
    <property type="entry name" value="PH_5"/>
    <property type="match status" value="1"/>
</dbReference>
<dbReference type="InterPro" id="IPR001180">
    <property type="entry name" value="CNH_dom"/>
</dbReference>
<feature type="compositionally biased region" description="Polar residues" evidence="3">
    <location>
        <begin position="738"/>
        <end position="748"/>
    </location>
</feature>
<dbReference type="GO" id="GO:0005085">
    <property type="term" value="F:guanyl-nucleotide exchange factor activity"/>
    <property type="evidence" value="ECO:0007669"/>
    <property type="project" value="UniProtKB-KW"/>
</dbReference>
<dbReference type="InterPro" id="IPR052233">
    <property type="entry name" value="Rho-type_GEFs"/>
</dbReference>
<dbReference type="PANTHER" id="PTHR46572">
    <property type="entry name" value="RHO1 GDP-GTP EXCHANGE PROTEIN 1-RELATED"/>
    <property type="match status" value="1"/>
</dbReference>
<dbReference type="SMART" id="SM00036">
    <property type="entry name" value="CNH"/>
    <property type="match status" value="1"/>
</dbReference>
<reference evidence="6 7" key="1">
    <citation type="submission" date="2016-04" db="EMBL/GenBank/DDBJ databases">
        <title>Evolutionary innovation and constraint leading to complex multicellularity in the Ascomycota.</title>
        <authorList>
            <person name="Cisse O."/>
            <person name="Nguyen A."/>
            <person name="Hewitt D.A."/>
            <person name="Jedd G."/>
            <person name="Stajich J.E."/>
        </authorList>
    </citation>
    <scope>NUCLEOTIDE SEQUENCE [LARGE SCALE GENOMIC DNA]</scope>
    <source>
        <strain evidence="6 7">DAH-3</strain>
    </source>
</reference>
<dbReference type="Pfam" id="PF00621">
    <property type="entry name" value="RhoGEF"/>
    <property type="match status" value="1"/>
</dbReference>
<feature type="region of interest" description="Disordered" evidence="3">
    <location>
        <begin position="174"/>
        <end position="200"/>
    </location>
</feature>
<feature type="domain" description="CNH" evidence="5">
    <location>
        <begin position="891"/>
        <end position="1192"/>
    </location>
</feature>
<accession>A0A1U7LQA1</accession>
<name>A0A1U7LQA1_NEOID</name>
<dbReference type="Gene3D" id="2.30.29.30">
    <property type="entry name" value="Pleckstrin-homology domain (PH domain)/Phosphotyrosine-binding domain (PTB)"/>
    <property type="match status" value="1"/>
</dbReference>
<dbReference type="Pfam" id="PF00780">
    <property type="entry name" value="CNH"/>
    <property type="match status" value="1"/>
</dbReference>
<dbReference type="SMART" id="SM00325">
    <property type="entry name" value="RhoGEF"/>
    <property type="match status" value="1"/>
</dbReference>
<evidence type="ECO:0000313" key="7">
    <source>
        <dbReference type="Proteomes" id="UP000186594"/>
    </source>
</evidence>
<dbReference type="AlphaFoldDB" id="A0A1U7LQA1"/>
<dbReference type="InterPro" id="IPR011993">
    <property type="entry name" value="PH-like_dom_sf"/>
</dbReference>
<sequence>MGDHWRIPPPPRQLPPPVPLKRDHRLSNLLQDYRETLGHLQRPDSPSSYQPYEEFEDYAVRSDRPGTVIYPSSSELHPQRKPLPLAPVHRHSSHYSIESAEVSPSDVYEDYLSPVIKQNLYQHSQLRHPLPPVPNNRPPTRSSTSSQYSFHRGQELIPETQVHPNIYEVQSLDIKQPLGPNRPPPPIPYSSSYSRPLPKSTSYDPSIYKHRVNRSQSHIVPSNNLGVVAVGSVVRSQSHNIIAQHRRTPSEPIPPTGLTPLLPSLPPTFNNKLSAKDFERCEEPWALSSLAIWVSELNNPLMGKESIHGLTQLFQHYVPTLSTVIAENLAKHVLSNLMSQGAFEQDGDHVQYTGWPVTGVLPTLSGRGCYSPRCLDGLNGSRCYAPRCSRTLYKITMQPTVANSKDWMSYWSLTDDQLEDLSKEEITRQNVIHEIIFTEDEYVYDLDLLLSLYRESLTQHVIFDRGRLDYFRQMLFGRLEPILKYNHALLNSLRQRQSEQKWLITELGDSFLEWIRRARKNYISYNANFPNADALVREEKAKNPSFRLWLDKCQADVRSRRLEFRSFLQRPTQRLQRYTLLLETVLKKTNLANPDKEILELANEEIKAVCRESDIQVAITEKKLSLRELDDRIVFRSNNETNLELKDPGREILMRGDVQRKSETGLEWLDIHLVLLDNFLLMTKVKKDKDLGGNRYYVSKQPIPLDLLVIAPGSEECVVKSSTTKVLGTLTSTVNTNGSYADLSNTRSQRSHSFGRKTGAIQPGHSLHLGDSSPSPNDKSAIFPFTIKHLGKSGGEWTLFAADRNIRQQWIERILFAKSRRVDQLAQLNVEPFYIRVLSDACFGNVDGSTGVEMNSNGAMEDGFLVPGSPLDSAFRELKEEYPEGGRAPTFARVTCATEFTHDDGSKMILIGTEQGLWVAKVGDIRGWRSILTLHKIQQIEVLEEFGVIVVLADQILTAYTMDILSPGPATKPAHKLSGKADVGFFSVGRQKDRLLVIYKKKQGMNSVFKALEPVVGKTSSKKNKFSLRRSAWSASATTEFFREFDEFFIPTDCYGVHFFKASMCIKCTRGFEVLTLDTKQPETIPNLRESNLNALKSRLDSTRPLGMFRLNENEFLLCYDECGLYVDKHGDVSRQRTLEWYGRPRHVAHYYGYVVGVNSDFVEVHDADNGVLVQIIPGRDIRLLSSSDATGEGVVLAMVHPERSDRQAIVLLSLLSLR</sequence>
<evidence type="ECO:0000256" key="1">
    <source>
        <dbReference type="ARBA" id="ARBA00022553"/>
    </source>
</evidence>
<dbReference type="CDD" id="cd00160">
    <property type="entry name" value="RhoGEF"/>
    <property type="match status" value="1"/>
</dbReference>
<feature type="compositionally biased region" description="Pro residues" evidence="3">
    <location>
        <begin position="7"/>
        <end position="19"/>
    </location>
</feature>
<dbReference type="PANTHER" id="PTHR46572:SF1">
    <property type="entry name" value="RHO1 GUANINE NUCLEOTIDE EXCHANGE FACTOR TUS1"/>
    <property type="match status" value="1"/>
</dbReference>
<proteinExistence type="predicted"/>
<feature type="region of interest" description="Disordered" evidence="3">
    <location>
        <begin position="1"/>
        <end position="22"/>
    </location>
</feature>
<feature type="domain" description="DH" evidence="4">
    <location>
        <begin position="427"/>
        <end position="616"/>
    </location>
</feature>
<dbReference type="InterPro" id="IPR000219">
    <property type="entry name" value="DH_dom"/>
</dbReference>
<dbReference type="Pfam" id="PF23582">
    <property type="entry name" value="WHD_RGF3"/>
    <property type="match status" value="1"/>
</dbReference>